<evidence type="ECO:0000313" key="9">
    <source>
        <dbReference type="EMBL" id="NNF06537.1"/>
    </source>
</evidence>
<dbReference type="GO" id="GO:0090529">
    <property type="term" value="P:cell septum assembly"/>
    <property type="evidence" value="ECO:0007669"/>
    <property type="project" value="InterPro"/>
</dbReference>
<comment type="subcellular location">
    <subcellularLocation>
        <location evidence="1">Membrane</location>
    </subcellularLocation>
</comment>
<keyword evidence="4" id="KW-0812">Transmembrane</keyword>
<reference evidence="9 10" key="1">
    <citation type="submission" date="2020-03" db="EMBL/GenBank/DDBJ databases">
        <title>Metabolic flexibility allows generalist bacteria to become dominant in a frequently disturbed ecosystem.</title>
        <authorList>
            <person name="Chen Y.-J."/>
            <person name="Leung P.M."/>
            <person name="Bay S.K."/>
            <person name="Hugenholtz P."/>
            <person name="Kessler A.J."/>
            <person name="Shelley G."/>
            <person name="Waite D.W."/>
            <person name="Cook P.L."/>
            <person name="Greening C."/>
        </authorList>
    </citation>
    <scope>NUCLEOTIDE SEQUENCE [LARGE SCALE GENOMIC DNA]</scope>
    <source>
        <strain evidence="9">SS_bin_28</strain>
    </source>
</reference>
<accession>A0A7Y2E8S9</accession>
<keyword evidence="6" id="KW-0472">Membrane</keyword>
<dbReference type="InterPro" id="IPR026579">
    <property type="entry name" value="FtsQ"/>
</dbReference>
<proteinExistence type="predicted"/>
<keyword evidence="5" id="KW-1133">Transmembrane helix</keyword>
<evidence type="ECO:0000256" key="2">
    <source>
        <dbReference type="ARBA" id="ARBA00022475"/>
    </source>
</evidence>
<feature type="domain" description="POTRA" evidence="8">
    <location>
        <begin position="59"/>
        <end position="127"/>
    </location>
</feature>
<name>A0A7Y2E8S9_UNCEI</name>
<keyword evidence="7" id="KW-0131">Cell cycle</keyword>
<evidence type="ECO:0000256" key="5">
    <source>
        <dbReference type="ARBA" id="ARBA00022989"/>
    </source>
</evidence>
<evidence type="ECO:0000256" key="1">
    <source>
        <dbReference type="ARBA" id="ARBA00004370"/>
    </source>
</evidence>
<gene>
    <name evidence="9" type="ORF">HKN21_07235</name>
</gene>
<dbReference type="PANTHER" id="PTHR35851:SF1">
    <property type="entry name" value="CELL DIVISION PROTEIN FTSQ"/>
    <property type="match status" value="1"/>
</dbReference>
<dbReference type="Proteomes" id="UP000547674">
    <property type="component" value="Unassembled WGS sequence"/>
</dbReference>
<dbReference type="PANTHER" id="PTHR35851">
    <property type="entry name" value="CELL DIVISION PROTEIN FTSQ"/>
    <property type="match status" value="1"/>
</dbReference>
<dbReference type="EMBL" id="JABDJR010000282">
    <property type="protein sequence ID" value="NNF06537.1"/>
    <property type="molecule type" value="Genomic_DNA"/>
</dbReference>
<evidence type="ECO:0000256" key="4">
    <source>
        <dbReference type="ARBA" id="ARBA00022692"/>
    </source>
</evidence>
<evidence type="ECO:0000259" key="8">
    <source>
        <dbReference type="PROSITE" id="PS51779"/>
    </source>
</evidence>
<dbReference type="PROSITE" id="PS51779">
    <property type="entry name" value="POTRA"/>
    <property type="match status" value="1"/>
</dbReference>
<evidence type="ECO:0000256" key="6">
    <source>
        <dbReference type="ARBA" id="ARBA00023136"/>
    </source>
</evidence>
<dbReference type="AlphaFoldDB" id="A0A7Y2E8S9"/>
<protein>
    <submittedName>
        <fullName evidence="9">FtsQ-type POTRA domain-containing protein</fullName>
    </submittedName>
</protein>
<evidence type="ECO:0000256" key="7">
    <source>
        <dbReference type="ARBA" id="ARBA00023306"/>
    </source>
</evidence>
<keyword evidence="3" id="KW-0132">Cell division</keyword>
<evidence type="ECO:0000256" key="3">
    <source>
        <dbReference type="ARBA" id="ARBA00022618"/>
    </source>
</evidence>
<organism evidence="9 10">
    <name type="scientific">Eiseniibacteriota bacterium</name>
    <dbReference type="NCBI Taxonomy" id="2212470"/>
    <lineage>
        <taxon>Bacteria</taxon>
        <taxon>Candidatus Eiseniibacteriota</taxon>
    </lineage>
</organism>
<keyword evidence="2" id="KW-1003">Cell membrane</keyword>
<dbReference type="InterPro" id="IPR013685">
    <property type="entry name" value="POTRA_FtsQ_type"/>
</dbReference>
<dbReference type="Pfam" id="PF08478">
    <property type="entry name" value="POTRA_1"/>
    <property type="match status" value="1"/>
</dbReference>
<evidence type="ECO:0000313" key="10">
    <source>
        <dbReference type="Proteomes" id="UP000547674"/>
    </source>
</evidence>
<comment type="caution">
    <text evidence="9">The sequence shown here is derived from an EMBL/GenBank/DDBJ whole genome shotgun (WGS) entry which is preliminary data.</text>
</comment>
<dbReference type="GO" id="GO:0016020">
    <property type="term" value="C:membrane"/>
    <property type="evidence" value="ECO:0007669"/>
    <property type="project" value="UniProtKB-SubCell"/>
</dbReference>
<sequence>MNASPDSLRKAMHRRRRRRRRKRLAAWALLAVVGLGIGYALSFGWNTTLDLMRQHTDWLVLTNIKPVGQEDLATWVVVEESALELGSDYLAISKEAVETRLMNHPRISYAEMHKKPIGTVELVIRERRPKALLASPFLEIDAWGHVLGAPTEESLDRKDYEVLPLITGLKVDLEQTGSRLDHEGLLRALAFLGRVDLYGYDDEQWISEVNVSDSDSLVVYTRDQALPICVGDGRISKRKLDALFETLEQIRKKAIVVKMVDLRFRDQVVVKQG</sequence>
<dbReference type="InterPro" id="IPR034746">
    <property type="entry name" value="POTRA"/>
</dbReference>